<feature type="non-terminal residue" evidence="1">
    <location>
        <position position="465"/>
    </location>
</feature>
<gene>
    <name evidence="1" type="ORF">HXK09_09645</name>
</gene>
<accession>A0A929RQP1</accession>
<evidence type="ECO:0008006" key="3">
    <source>
        <dbReference type="Google" id="ProtNLM"/>
    </source>
</evidence>
<dbReference type="AlphaFoldDB" id="A0A929RQP1"/>
<evidence type="ECO:0000313" key="1">
    <source>
        <dbReference type="EMBL" id="MBF0967380.1"/>
    </source>
</evidence>
<dbReference type="EMBL" id="JABZGF010000445">
    <property type="protein sequence ID" value="MBF0967380.1"/>
    <property type="molecule type" value="Genomic_DNA"/>
</dbReference>
<proteinExistence type="predicted"/>
<dbReference type="Gene3D" id="3.40.50.10140">
    <property type="entry name" value="Toll/interleukin-1 receptor homology (TIR) domain"/>
    <property type="match status" value="1"/>
</dbReference>
<name>A0A929RQP1_9ACTO</name>
<evidence type="ECO:0000313" key="2">
    <source>
        <dbReference type="Proteomes" id="UP000759246"/>
    </source>
</evidence>
<sequence>MPIIGAKGLNTSGGVISSLTNRQGMVLHDNAYAPGALTRDVGQAIVQRLLWKQTGMLSSSESPRLRVFISHARGDIPANDLTGHTPQGVIAKVKAIAQQTRLATFFDVHDIQADSEWNSSIRERARTSALLMVRTDSYSSREWTQREVFEAKQAGMPIVCLSALNAGEPRGSFLLDHVPTIACPQIPEGWAPPEGTQAEDPVDEAIVAALNRLVDEALKFALWRCQEIPAHTNLAKANTTQSTSKNHPGFDCAPPTAPEPTVLLKFIQEHRQTYGNDKHLWLIHPDPPLLPTEQDFLVDLCVQAGYEKGQVYLMTPRSFFAAGGVLGADEPTLTTPLLSQDRPVTGKTLGISMALADDLASIGLSPTHLECAVAEVSQMMLIGGGSLLYAGAPGTHVPDLTTAIMDTVSSYTASVEAYTHLSGDPEQHDIHPGDMFSLAVPYVDLNTSESIKRLNEAANHFSGYA</sequence>
<organism evidence="1 2">
    <name type="scientific">Actinomyces bouchesdurhonensis</name>
    <dbReference type="NCBI Taxonomy" id="1852361"/>
    <lineage>
        <taxon>Bacteria</taxon>
        <taxon>Bacillati</taxon>
        <taxon>Actinomycetota</taxon>
        <taxon>Actinomycetes</taxon>
        <taxon>Actinomycetales</taxon>
        <taxon>Actinomycetaceae</taxon>
        <taxon>Actinomyces</taxon>
    </lineage>
</organism>
<dbReference type="Pfam" id="PF18163">
    <property type="entry name" value="LD_cluster2"/>
    <property type="match status" value="1"/>
</dbReference>
<comment type="caution">
    <text evidence="1">The sequence shown here is derived from an EMBL/GenBank/DDBJ whole genome shotgun (WGS) entry which is preliminary data.</text>
</comment>
<dbReference type="InterPro" id="IPR041160">
    <property type="entry name" value="LD_cluster2"/>
</dbReference>
<reference evidence="1" key="1">
    <citation type="submission" date="2020-04" db="EMBL/GenBank/DDBJ databases">
        <title>Deep metagenomics examines the oral microbiome during advanced dental caries in children, revealing novel taxa and co-occurrences with host molecules.</title>
        <authorList>
            <person name="Baker J.L."/>
            <person name="Morton J.T."/>
            <person name="Dinis M."/>
            <person name="Alvarez R."/>
            <person name="Tran N.C."/>
            <person name="Knight R."/>
            <person name="Edlund A."/>
        </authorList>
    </citation>
    <scope>NUCLEOTIDE SEQUENCE</scope>
    <source>
        <strain evidence="1">JCVI_30_bin.13</strain>
    </source>
</reference>
<protein>
    <recommendedName>
        <fullName evidence="3">TIR domain-containing protein</fullName>
    </recommendedName>
</protein>
<dbReference type="Proteomes" id="UP000759246">
    <property type="component" value="Unassembled WGS sequence"/>
</dbReference>
<dbReference type="InterPro" id="IPR035897">
    <property type="entry name" value="Toll_tir_struct_dom_sf"/>
</dbReference>